<reference evidence="2 3" key="3">
    <citation type="journal article" date="2013" name="Rice">
        <title>Improvement of the Oryza sativa Nipponbare reference genome using next generation sequence and optical map data.</title>
        <authorList>
            <person name="Kawahara Y."/>
            <person name="de la Bastide M."/>
            <person name="Hamilton J.P."/>
            <person name="Kanamori H."/>
            <person name="McCombie W.R."/>
            <person name="Ouyang S."/>
            <person name="Schwartz D.C."/>
            <person name="Tanaka T."/>
            <person name="Wu J."/>
            <person name="Zhou S."/>
            <person name="Childs K.L."/>
            <person name="Davidson R.M."/>
            <person name="Lin H."/>
            <person name="Quesada-Ocampo L."/>
            <person name="Vaillancourt B."/>
            <person name="Sakai H."/>
            <person name="Lee S.S."/>
            <person name="Kim J."/>
            <person name="Numa H."/>
            <person name="Itoh T."/>
            <person name="Buell C.R."/>
            <person name="Matsumoto T."/>
        </authorList>
    </citation>
    <scope>NUCLEOTIDE SEQUENCE [LARGE SCALE GENOMIC DNA]</scope>
    <source>
        <strain evidence="3">cv. Nipponbare</strain>
    </source>
</reference>
<sequence>MEHPRADAEQQHAADGHRSVVERLLIGDRVRHRQREEHRDGGHPHHTHPADENPVLSEVERPWHERSPRRRHAEKHRQRVRDVHPQRRDRAQRLERHLAPQRRESHEEGHGDGEPDDVERHLVLVHPVPHARQRHRAIPGESIRHP</sequence>
<dbReference type="SMR" id="A0A0P0VCZ0"/>
<feature type="compositionally biased region" description="Basic and acidic residues" evidence="1">
    <location>
        <begin position="80"/>
        <end position="122"/>
    </location>
</feature>
<evidence type="ECO:0000313" key="3">
    <source>
        <dbReference type="Proteomes" id="UP000059680"/>
    </source>
</evidence>
<protein>
    <submittedName>
        <fullName evidence="2">Os01g0945250 protein</fullName>
    </submittedName>
</protein>
<dbReference type="PaxDb" id="39947-A0A0P0VCZ0"/>
<feature type="compositionally biased region" description="Basic and acidic residues" evidence="1">
    <location>
        <begin position="1"/>
        <end position="51"/>
    </location>
</feature>
<evidence type="ECO:0000313" key="2">
    <source>
        <dbReference type="EMBL" id="BAS76187.1"/>
    </source>
</evidence>
<name>A0A0P0VCZ0_ORYSJ</name>
<dbReference type="AlphaFoldDB" id="A0A0P0VCZ0"/>
<accession>A0A0P0VCZ0</accession>
<dbReference type="InParanoid" id="A0A0P0VCZ0"/>
<dbReference type="EMBL" id="AP014957">
    <property type="protein sequence ID" value="BAS76187.1"/>
    <property type="molecule type" value="Genomic_DNA"/>
</dbReference>
<dbReference type="Gramene" id="Os01t0945250-00">
    <property type="protein sequence ID" value="Os01t0945250-00"/>
    <property type="gene ID" value="Os01g0945250"/>
</dbReference>
<reference evidence="3" key="1">
    <citation type="journal article" date="2005" name="Nature">
        <title>The map-based sequence of the rice genome.</title>
        <authorList>
            <consortium name="International rice genome sequencing project (IRGSP)"/>
            <person name="Matsumoto T."/>
            <person name="Wu J."/>
            <person name="Kanamori H."/>
            <person name="Katayose Y."/>
            <person name="Fujisawa M."/>
            <person name="Namiki N."/>
            <person name="Mizuno H."/>
            <person name="Yamamoto K."/>
            <person name="Antonio B.A."/>
            <person name="Baba T."/>
            <person name="Sakata K."/>
            <person name="Nagamura Y."/>
            <person name="Aoki H."/>
            <person name="Arikawa K."/>
            <person name="Arita K."/>
            <person name="Bito T."/>
            <person name="Chiden Y."/>
            <person name="Fujitsuka N."/>
            <person name="Fukunaka R."/>
            <person name="Hamada M."/>
            <person name="Harada C."/>
            <person name="Hayashi A."/>
            <person name="Hijishita S."/>
            <person name="Honda M."/>
            <person name="Hosokawa S."/>
            <person name="Ichikawa Y."/>
            <person name="Idonuma A."/>
            <person name="Iijima M."/>
            <person name="Ikeda M."/>
            <person name="Ikeno M."/>
            <person name="Ito K."/>
            <person name="Ito S."/>
            <person name="Ito T."/>
            <person name="Ito Y."/>
            <person name="Ito Y."/>
            <person name="Iwabuchi A."/>
            <person name="Kamiya K."/>
            <person name="Karasawa W."/>
            <person name="Kurita K."/>
            <person name="Katagiri S."/>
            <person name="Kikuta A."/>
            <person name="Kobayashi H."/>
            <person name="Kobayashi N."/>
            <person name="Machita K."/>
            <person name="Maehara T."/>
            <person name="Masukawa M."/>
            <person name="Mizubayashi T."/>
            <person name="Mukai Y."/>
            <person name="Nagasaki H."/>
            <person name="Nagata Y."/>
            <person name="Naito S."/>
            <person name="Nakashima M."/>
            <person name="Nakama Y."/>
            <person name="Nakamichi Y."/>
            <person name="Nakamura M."/>
            <person name="Meguro A."/>
            <person name="Negishi M."/>
            <person name="Ohta I."/>
            <person name="Ohta T."/>
            <person name="Okamoto M."/>
            <person name="Ono N."/>
            <person name="Saji S."/>
            <person name="Sakaguchi M."/>
            <person name="Sakai K."/>
            <person name="Shibata M."/>
            <person name="Shimokawa T."/>
            <person name="Song J."/>
            <person name="Takazaki Y."/>
            <person name="Terasawa K."/>
            <person name="Tsugane M."/>
            <person name="Tsuji K."/>
            <person name="Ueda S."/>
            <person name="Waki K."/>
            <person name="Yamagata H."/>
            <person name="Yamamoto M."/>
            <person name="Yamamoto S."/>
            <person name="Yamane H."/>
            <person name="Yoshiki S."/>
            <person name="Yoshihara R."/>
            <person name="Yukawa K."/>
            <person name="Zhong H."/>
            <person name="Yano M."/>
            <person name="Yuan Q."/>
            <person name="Ouyang S."/>
            <person name="Liu J."/>
            <person name="Jones K.M."/>
            <person name="Gansberger K."/>
            <person name="Moffat K."/>
            <person name="Hill J."/>
            <person name="Bera J."/>
            <person name="Fadrosh D."/>
            <person name="Jin S."/>
            <person name="Johri S."/>
            <person name="Kim M."/>
            <person name="Overton L."/>
            <person name="Reardon M."/>
            <person name="Tsitrin T."/>
            <person name="Vuong H."/>
            <person name="Weaver B."/>
            <person name="Ciecko A."/>
            <person name="Tallon L."/>
            <person name="Jackson J."/>
            <person name="Pai G."/>
            <person name="Aken S.V."/>
            <person name="Utterback T."/>
            <person name="Reidmuller S."/>
            <person name="Feldblyum T."/>
            <person name="Hsiao J."/>
            <person name="Zismann V."/>
            <person name="Iobst S."/>
            <person name="de Vazeille A.R."/>
            <person name="Buell C.R."/>
            <person name="Ying K."/>
            <person name="Li Y."/>
            <person name="Lu T."/>
            <person name="Huang Y."/>
            <person name="Zhao Q."/>
            <person name="Feng Q."/>
            <person name="Zhang L."/>
            <person name="Zhu J."/>
            <person name="Weng Q."/>
            <person name="Mu J."/>
            <person name="Lu Y."/>
            <person name="Fan D."/>
            <person name="Liu Y."/>
            <person name="Guan J."/>
            <person name="Zhang Y."/>
            <person name="Yu S."/>
            <person name="Liu X."/>
            <person name="Zhang Y."/>
            <person name="Hong G."/>
            <person name="Han B."/>
            <person name="Choisne N."/>
            <person name="Demange N."/>
            <person name="Orjeda G."/>
            <person name="Samain S."/>
            <person name="Cattolico L."/>
            <person name="Pelletier E."/>
            <person name="Couloux A."/>
            <person name="Segurens B."/>
            <person name="Wincker P."/>
            <person name="D'Hont A."/>
            <person name="Scarpelli C."/>
            <person name="Weissenbach J."/>
            <person name="Salanoubat M."/>
            <person name="Quetier F."/>
            <person name="Yu Y."/>
            <person name="Kim H.R."/>
            <person name="Rambo T."/>
            <person name="Currie J."/>
            <person name="Collura K."/>
            <person name="Luo M."/>
            <person name="Yang T."/>
            <person name="Ammiraju J.S.S."/>
            <person name="Engler F."/>
            <person name="Soderlund C."/>
            <person name="Wing R.A."/>
            <person name="Palmer L.E."/>
            <person name="de la Bastide M."/>
            <person name="Spiegel L."/>
            <person name="Nascimento L."/>
            <person name="Zutavern T."/>
            <person name="O'Shaughnessy A."/>
            <person name="Dike S."/>
            <person name="Dedhia N."/>
            <person name="Preston R."/>
            <person name="Balija V."/>
            <person name="McCombie W.R."/>
            <person name="Chow T."/>
            <person name="Chen H."/>
            <person name="Chung M."/>
            <person name="Chen C."/>
            <person name="Shaw J."/>
            <person name="Wu H."/>
            <person name="Hsiao K."/>
            <person name="Chao Y."/>
            <person name="Chu M."/>
            <person name="Cheng C."/>
            <person name="Hour A."/>
            <person name="Lee P."/>
            <person name="Lin S."/>
            <person name="Lin Y."/>
            <person name="Liou J."/>
            <person name="Liu S."/>
            <person name="Hsing Y."/>
            <person name="Raghuvanshi S."/>
            <person name="Mohanty A."/>
            <person name="Bharti A.K."/>
            <person name="Gaur A."/>
            <person name="Gupta V."/>
            <person name="Kumar D."/>
            <person name="Ravi V."/>
            <person name="Vij S."/>
            <person name="Kapur A."/>
            <person name="Khurana P."/>
            <person name="Khurana P."/>
            <person name="Khurana J.P."/>
            <person name="Tyagi A.K."/>
            <person name="Gaikwad K."/>
            <person name="Singh A."/>
            <person name="Dalal V."/>
            <person name="Srivastava S."/>
            <person name="Dixit A."/>
            <person name="Pal A.K."/>
            <person name="Ghazi I.A."/>
            <person name="Yadav M."/>
            <person name="Pandit A."/>
            <person name="Bhargava A."/>
            <person name="Sureshbabu K."/>
            <person name="Batra K."/>
            <person name="Sharma T.R."/>
            <person name="Mohapatra T."/>
            <person name="Singh N.K."/>
            <person name="Messing J."/>
            <person name="Nelson A.B."/>
            <person name="Fuks G."/>
            <person name="Kavchok S."/>
            <person name="Keizer G."/>
            <person name="Linton E."/>
            <person name="Llaca V."/>
            <person name="Song R."/>
            <person name="Tanyolac B."/>
            <person name="Young S."/>
            <person name="Ho-Il K."/>
            <person name="Hahn J.H."/>
            <person name="Sangsakoo G."/>
            <person name="Vanavichit A."/>
            <person name="de Mattos Luiz.A.T."/>
            <person name="Zimmer P.D."/>
            <person name="Malone G."/>
            <person name="Dellagostin O."/>
            <person name="de Oliveira A.C."/>
            <person name="Bevan M."/>
            <person name="Bancroft I."/>
            <person name="Minx P."/>
            <person name="Cordum H."/>
            <person name="Wilson R."/>
            <person name="Cheng Z."/>
            <person name="Jin W."/>
            <person name="Jiang J."/>
            <person name="Leong S.A."/>
            <person name="Iwama H."/>
            <person name="Gojobori T."/>
            <person name="Itoh T."/>
            <person name="Niimura Y."/>
            <person name="Fujii Y."/>
            <person name="Habara T."/>
            <person name="Sakai H."/>
            <person name="Sato Y."/>
            <person name="Wilson G."/>
            <person name="Kumar K."/>
            <person name="McCouch S."/>
            <person name="Juretic N."/>
            <person name="Hoen D."/>
            <person name="Wright S."/>
            <person name="Bruskiewich R."/>
            <person name="Bureau T."/>
            <person name="Miyao A."/>
            <person name="Hirochika H."/>
            <person name="Nishikawa T."/>
            <person name="Kadowaki K."/>
            <person name="Sugiura M."/>
            <person name="Burr B."/>
            <person name="Sasaki T."/>
        </authorList>
    </citation>
    <scope>NUCLEOTIDE SEQUENCE [LARGE SCALE GENOMIC DNA]</scope>
    <source>
        <strain evidence="3">cv. Nipponbare</strain>
    </source>
</reference>
<dbReference type="FunCoup" id="A0A0P0VCZ0">
    <property type="interactions" value="1"/>
</dbReference>
<feature type="region of interest" description="Disordered" evidence="1">
    <location>
        <begin position="1"/>
        <end position="146"/>
    </location>
</feature>
<evidence type="ECO:0000256" key="1">
    <source>
        <dbReference type="SAM" id="MobiDB-lite"/>
    </source>
</evidence>
<reference evidence="2 3" key="2">
    <citation type="journal article" date="2013" name="Plant Cell Physiol.">
        <title>Rice Annotation Project Database (RAP-DB): an integrative and interactive database for rice genomics.</title>
        <authorList>
            <person name="Sakai H."/>
            <person name="Lee S.S."/>
            <person name="Tanaka T."/>
            <person name="Numa H."/>
            <person name="Kim J."/>
            <person name="Kawahara Y."/>
            <person name="Wakimoto H."/>
            <person name="Yang C.C."/>
            <person name="Iwamoto M."/>
            <person name="Abe T."/>
            <person name="Yamada Y."/>
            <person name="Muto A."/>
            <person name="Inokuchi H."/>
            <person name="Ikemura T."/>
            <person name="Matsumoto T."/>
            <person name="Sasaki T."/>
            <person name="Itoh T."/>
        </authorList>
    </citation>
    <scope>NUCLEOTIDE SEQUENCE [LARGE SCALE GENOMIC DNA]</scope>
    <source>
        <strain evidence="3">cv. Nipponbare</strain>
    </source>
</reference>
<organism evidence="2 3">
    <name type="scientific">Oryza sativa subsp. japonica</name>
    <name type="common">Rice</name>
    <dbReference type="NCBI Taxonomy" id="39947"/>
    <lineage>
        <taxon>Eukaryota</taxon>
        <taxon>Viridiplantae</taxon>
        <taxon>Streptophyta</taxon>
        <taxon>Embryophyta</taxon>
        <taxon>Tracheophyta</taxon>
        <taxon>Spermatophyta</taxon>
        <taxon>Magnoliopsida</taxon>
        <taxon>Liliopsida</taxon>
        <taxon>Poales</taxon>
        <taxon>Poaceae</taxon>
        <taxon>BOP clade</taxon>
        <taxon>Oryzoideae</taxon>
        <taxon>Oryzeae</taxon>
        <taxon>Oryzinae</taxon>
        <taxon>Oryza</taxon>
        <taxon>Oryza sativa</taxon>
    </lineage>
</organism>
<dbReference type="Proteomes" id="UP000059680">
    <property type="component" value="Chromosome 1"/>
</dbReference>
<proteinExistence type="predicted"/>
<gene>
    <name evidence="2" type="ordered locus">Os01g0945250</name>
    <name evidence="2" type="ORF">OSNPB_010945250</name>
</gene>
<feature type="compositionally biased region" description="Basic residues" evidence="1">
    <location>
        <begin position="67"/>
        <end position="79"/>
    </location>
</feature>
<keyword evidence="3" id="KW-1185">Reference proteome</keyword>